<dbReference type="InterPro" id="IPR004101">
    <property type="entry name" value="Mur_ligase_C"/>
</dbReference>
<dbReference type="InterPro" id="IPR005762">
    <property type="entry name" value="MurD"/>
</dbReference>
<evidence type="ECO:0000256" key="11">
    <source>
        <dbReference type="ARBA" id="ARBA00022960"/>
    </source>
</evidence>
<evidence type="ECO:0000259" key="19">
    <source>
        <dbReference type="Pfam" id="PF02875"/>
    </source>
</evidence>
<comment type="catalytic activity">
    <reaction evidence="16 17 18">
        <text>UDP-N-acetyl-alpha-D-muramoyl-L-alanine + D-glutamate + ATP = UDP-N-acetyl-alpha-D-muramoyl-L-alanyl-D-glutamate + ADP + phosphate + H(+)</text>
        <dbReference type="Rhea" id="RHEA:16429"/>
        <dbReference type="ChEBI" id="CHEBI:15378"/>
        <dbReference type="ChEBI" id="CHEBI:29986"/>
        <dbReference type="ChEBI" id="CHEBI:30616"/>
        <dbReference type="ChEBI" id="CHEBI:43474"/>
        <dbReference type="ChEBI" id="CHEBI:83898"/>
        <dbReference type="ChEBI" id="CHEBI:83900"/>
        <dbReference type="ChEBI" id="CHEBI:456216"/>
        <dbReference type="EC" id="6.3.2.9"/>
    </reaction>
</comment>
<name>A0A7I8D487_9FIRM</name>
<dbReference type="Gene3D" id="3.90.190.20">
    <property type="entry name" value="Mur ligase, C-terminal domain"/>
    <property type="match status" value="1"/>
</dbReference>
<dbReference type="Gene3D" id="3.40.50.720">
    <property type="entry name" value="NAD(P)-binding Rossmann-like Domain"/>
    <property type="match status" value="1"/>
</dbReference>
<evidence type="ECO:0000256" key="17">
    <source>
        <dbReference type="HAMAP-Rule" id="MF_00639"/>
    </source>
</evidence>
<dbReference type="PANTHER" id="PTHR43692">
    <property type="entry name" value="UDP-N-ACETYLMURAMOYLALANINE--D-GLUTAMATE LIGASE"/>
    <property type="match status" value="1"/>
</dbReference>
<dbReference type="KEGG" id="sman:C12CBH8_22800"/>
<keyword evidence="8 17" id="KW-0436">Ligase</keyword>
<dbReference type="UniPathway" id="UPA00219"/>
<feature type="binding site" evidence="17">
    <location>
        <begin position="123"/>
        <end position="129"/>
    </location>
    <ligand>
        <name>ATP</name>
        <dbReference type="ChEBI" id="CHEBI:30616"/>
    </ligand>
</feature>
<dbReference type="HAMAP" id="MF_00639">
    <property type="entry name" value="MurD"/>
    <property type="match status" value="1"/>
</dbReference>
<evidence type="ECO:0000256" key="4">
    <source>
        <dbReference type="ARBA" id="ARBA00010416"/>
    </source>
</evidence>
<dbReference type="SUPFAM" id="SSF53623">
    <property type="entry name" value="MurD-like peptide ligases, catalytic domain"/>
    <property type="match status" value="1"/>
</dbReference>
<comment type="similarity">
    <text evidence="4 17">Belongs to the MurCDEF family.</text>
</comment>
<organism evidence="21 22">
    <name type="scientific">Solibaculum mannosilyticum</name>
    <dbReference type="NCBI Taxonomy" id="2780922"/>
    <lineage>
        <taxon>Bacteria</taxon>
        <taxon>Bacillati</taxon>
        <taxon>Bacillota</taxon>
        <taxon>Clostridia</taxon>
        <taxon>Eubacteriales</taxon>
        <taxon>Oscillospiraceae</taxon>
        <taxon>Solibaculum</taxon>
    </lineage>
</organism>
<dbReference type="InterPro" id="IPR036565">
    <property type="entry name" value="Mur-like_cat_sf"/>
</dbReference>
<dbReference type="GO" id="GO:0005737">
    <property type="term" value="C:cytoplasm"/>
    <property type="evidence" value="ECO:0007669"/>
    <property type="project" value="UniProtKB-SubCell"/>
</dbReference>
<dbReference type="Pfam" id="PF21799">
    <property type="entry name" value="MurD-like_N"/>
    <property type="match status" value="1"/>
</dbReference>
<evidence type="ECO:0000256" key="12">
    <source>
        <dbReference type="ARBA" id="ARBA00022984"/>
    </source>
</evidence>
<evidence type="ECO:0000256" key="3">
    <source>
        <dbReference type="ARBA" id="ARBA00004752"/>
    </source>
</evidence>
<evidence type="ECO:0000256" key="18">
    <source>
        <dbReference type="RuleBase" id="RU003664"/>
    </source>
</evidence>
<keyword evidence="17 18" id="KW-0132">Cell division</keyword>
<gene>
    <name evidence="17 21" type="primary">murD</name>
    <name evidence="21" type="ORF">C12CBH8_22800</name>
</gene>
<dbReference type="GO" id="GO:0008360">
    <property type="term" value="P:regulation of cell shape"/>
    <property type="evidence" value="ECO:0007669"/>
    <property type="project" value="UniProtKB-KW"/>
</dbReference>
<dbReference type="Pfam" id="PF08245">
    <property type="entry name" value="Mur_ligase_M"/>
    <property type="match status" value="1"/>
</dbReference>
<dbReference type="InterPro" id="IPR013221">
    <property type="entry name" value="Mur_ligase_cen"/>
</dbReference>
<evidence type="ECO:0000256" key="1">
    <source>
        <dbReference type="ARBA" id="ARBA00002734"/>
    </source>
</evidence>
<dbReference type="GO" id="GO:0071555">
    <property type="term" value="P:cell wall organization"/>
    <property type="evidence" value="ECO:0007669"/>
    <property type="project" value="UniProtKB-KW"/>
</dbReference>
<dbReference type="GO" id="GO:0005524">
    <property type="term" value="F:ATP binding"/>
    <property type="evidence" value="ECO:0007669"/>
    <property type="project" value="UniProtKB-UniRule"/>
</dbReference>
<keyword evidence="9 17" id="KW-0547">Nucleotide-binding</keyword>
<evidence type="ECO:0000256" key="5">
    <source>
        <dbReference type="ARBA" id="ARBA00012212"/>
    </source>
</evidence>
<evidence type="ECO:0000256" key="15">
    <source>
        <dbReference type="ARBA" id="ARBA00032324"/>
    </source>
</evidence>
<feature type="domain" description="Mur ligase C-terminal" evidence="19">
    <location>
        <begin position="320"/>
        <end position="439"/>
    </location>
</feature>
<dbReference type="GO" id="GO:0051301">
    <property type="term" value="P:cell division"/>
    <property type="evidence" value="ECO:0007669"/>
    <property type="project" value="UniProtKB-KW"/>
</dbReference>
<keyword evidence="10 17" id="KW-0067">ATP-binding</keyword>
<reference evidence="22" key="1">
    <citation type="submission" date="2020-07" db="EMBL/GenBank/DDBJ databases">
        <title>Complete genome sequencing of Clostridia bacterium strain 12CBH8.</title>
        <authorList>
            <person name="Sakamoto M."/>
            <person name="Murakami T."/>
            <person name="Mori H."/>
        </authorList>
    </citation>
    <scope>NUCLEOTIDE SEQUENCE [LARGE SCALE GENOMIC DNA]</scope>
    <source>
        <strain evidence="22">12CBH8</strain>
    </source>
</reference>
<keyword evidence="11 17" id="KW-0133">Cell shape</keyword>
<evidence type="ECO:0000256" key="10">
    <source>
        <dbReference type="ARBA" id="ARBA00022840"/>
    </source>
</evidence>
<evidence type="ECO:0000256" key="6">
    <source>
        <dbReference type="ARBA" id="ARBA00015655"/>
    </source>
</evidence>
<dbReference type="GO" id="GO:0008764">
    <property type="term" value="F:UDP-N-acetylmuramoylalanine-D-glutamate ligase activity"/>
    <property type="evidence" value="ECO:0007669"/>
    <property type="project" value="UniProtKB-UniRule"/>
</dbReference>
<dbReference type="Proteomes" id="UP000593890">
    <property type="component" value="Chromosome"/>
</dbReference>
<proteinExistence type="inferred from homology"/>
<comment type="function">
    <text evidence="1 17 18">Cell wall formation. Catalyzes the addition of glutamate to the nucleotide precursor UDP-N-acetylmuramoyl-L-alanine (UMA).</text>
</comment>
<evidence type="ECO:0000256" key="14">
    <source>
        <dbReference type="ARBA" id="ARBA00030398"/>
    </source>
</evidence>
<keyword evidence="17 18" id="KW-0131">Cell cycle</keyword>
<dbReference type="EMBL" id="AP023321">
    <property type="protein sequence ID" value="BCI61641.1"/>
    <property type="molecule type" value="Genomic_DNA"/>
</dbReference>
<evidence type="ECO:0000259" key="20">
    <source>
        <dbReference type="Pfam" id="PF08245"/>
    </source>
</evidence>
<evidence type="ECO:0000256" key="2">
    <source>
        <dbReference type="ARBA" id="ARBA00004496"/>
    </source>
</evidence>
<comment type="subcellular location">
    <subcellularLocation>
        <location evidence="2 17 18">Cytoplasm</location>
    </subcellularLocation>
</comment>
<dbReference type="SUPFAM" id="SSF51984">
    <property type="entry name" value="MurCD N-terminal domain"/>
    <property type="match status" value="1"/>
</dbReference>
<dbReference type="InterPro" id="IPR036615">
    <property type="entry name" value="Mur_ligase_C_dom_sf"/>
</dbReference>
<dbReference type="GO" id="GO:0009252">
    <property type="term" value="P:peptidoglycan biosynthetic process"/>
    <property type="evidence" value="ECO:0007669"/>
    <property type="project" value="UniProtKB-UniRule"/>
</dbReference>
<evidence type="ECO:0000256" key="8">
    <source>
        <dbReference type="ARBA" id="ARBA00022598"/>
    </source>
</evidence>
<keyword evidence="13 17" id="KW-0961">Cell wall biogenesis/degradation</keyword>
<accession>A0A7I8D487</accession>
<dbReference type="RefSeq" id="WP_215533293.1">
    <property type="nucleotide sequence ID" value="NZ_AP023321.1"/>
</dbReference>
<evidence type="ECO:0000256" key="9">
    <source>
        <dbReference type="ARBA" id="ARBA00022741"/>
    </source>
</evidence>
<dbReference type="EC" id="6.3.2.9" evidence="5 17"/>
<dbReference type="Pfam" id="PF02875">
    <property type="entry name" value="Mur_ligase_C"/>
    <property type="match status" value="1"/>
</dbReference>
<sequence length="462" mass="50110">MESILSNYLKRFCGKRVAVVGLGISNTPLIQLLLDAGAQVIGCDKRDLAALGEKASQLQEAGVQLKLGEDYLSSIQADVIFRTPGLSYTLPELQEYRKQGVAITSEMELFFDVCPATLIGVTGSDGKTTTTTLIAEMLKAAGKTVYLGGNIGAPLLPQTDQMKPEDYAVVELSSFQLMSMRRSPDIAVVTNLSPNHLDIHKTMEEYIDAKKNILLHQNGLSRSVLNLDNDITASFASLTRGDILFFSRKQALESGAYAAPDGTLCLSRNGQKTAVMKESDILIPGKHNVENYLAAMAAVWGIVDPETMVQVARSFAGVEHRIELVRQKDGVRWYNDSIASSPTRTIAGLLSFDQRVILIAGGYDKDIPFDALGPKIVERVKCLILMGATADKIEASVKASPGWSSDTTPILRVNNMEEAVDAAHKVVKSGDIVTLSPACASFDLYPNFAARGRHFKELVKAL</sequence>
<evidence type="ECO:0000256" key="13">
    <source>
        <dbReference type="ARBA" id="ARBA00023316"/>
    </source>
</evidence>
<protein>
    <recommendedName>
        <fullName evidence="6 17">UDP-N-acetylmuramoylalanine--D-glutamate ligase</fullName>
        <ecNumber evidence="5 17">6.3.2.9</ecNumber>
    </recommendedName>
    <alternativeName>
        <fullName evidence="15 17">D-glutamic acid-adding enzyme</fullName>
    </alternativeName>
    <alternativeName>
        <fullName evidence="14 17">UDP-N-acetylmuramoyl-L-alanyl-D-glutamate synthetase</fullName>
    </alternativeName>
</protein>
<dbReference type="AlphaFoldDB" id="A0A7I8D487"/>
<evidence type="ECO:0000256" key="16">
    <source>
        <dbReference type="ARBA" id="ARBA00047632"/>
    </source>
</evidence>
<dbReference type="SUPFAM" id="SSF53244">
    <property type="entry name" value="MurD-like peptide ligases, peptide-binding domain"/>
    <property type="match status" value="1"/>
</dbReference>
<comment type="pathway">
    <text evidence="3 17 18">Cell wall biogenesis; peptidoglycan biosynthesis.</text>
</comment>
<evidence type="ECO:0000256" key="7">
    <source>
        <dbReference type="ARBA" id="ARBA00022490"/>
    </source>
</evidence>
<dbReference type="PANTHER" id="PTHR43692:SF1">
    <property type="entry name" value="UDP-N-ACETYLMURAMOYLALANINE--D-GLUTAMATE LIGASE"/>
    <property type="match status" value="1"/>
</dbReference>
<keyword evidence="12 17" id="KW-0573">Peptidoglycan synthesis</keyword>
<evidence type="ECO:0000313" key="21">
    <source>
        <dbReference type="EMBL" id="BCI61641.1"/>
    </source>
</evidence>
<keyword evidence="22" id="KW-1185">Reference proteome</keyword>
<evidence type="ECO:0000313" key="22">
    <source>
        <dbReference type="Proteomes" id="UP000593890"/>
    </source>
</evidence>
<dbReference type="NCBIfam" id="TIGR01087">
    <property type="entry name" value="murD"/>
    <property type="match status" value="1"/>
</dbReference>
<keyword evidence="7 17" id="KW-0963">Cytoplasm</keyword>
<dbReference type="Gene3D" id="3.40.1190.10">
    <property type="entry name" value="Mur-like, catalytic domain"/>
    <property type="match status" value="1"/>
</dbReference>
<feature type="domain" description="Mur ligase central" evidence="20">
    <location>
        <begin position="121"/>
        <end position="299"/>
    </location>
</feature>